<evidence type="ECO:0000256" key="1">
    <source>
        <dbReference type="SAM" id="MobiDB-lite"/>
    </source>
</evidence>
<dbReference type="AlphaFoldDB" id="A0A224V378"/>
<keyword evidence="2" id="KW-0732">Signal</keyword>
<dbReference type="EMBL" id="BDGB01000029">
    <property type="protein sequence ID" value="GAW71358.1"/>
    <property type="molecule type" value="Genomic_DNA"/>
</dbReference>
<dbReference type="OrthoDB" id="2329251at2"/>
<proteinExistence type="predicted"/>
<dbReference type="RefSeq" id="WP_057961595.1">
    <property type="nucleotide sequence ID" value="NZ_BAAAXO010000039.1"/>
</dbReference>
<evidence type="ECO:0000313" key="3">
    <source>
        <dbReference type="EMBL" id="GAW71358.1"/>
    </source>
</evidence>
<reference evidence="3 5" key="1">
    <citation type="journal article" date="2017" name="Biosci Microbiota Food Health">
        <title>Genomic characterization reconfirms the taxonomic status of Lactobacillus parakefiri.</title>
        <authorList>
            <person name="Tanizawa Y."/>
            <person name="Kobayashi H."/>
            <person name="Kaminuma E."/>
            <person name="Sakamoto M."/>
            <person name="Ohkuma M."/>
            <person name="Nakamura Y."/>
            <person name="Arita M."/>
            <person name="Tohno M."/>
        </authorList>
    </citation>
    <scope>NUCLEOTIDE SEQUENCE [LARGE SCALE GENOMIC DNA]</scope>
    <source>
        <strain evidence="3 5">JCM 8573</strain>
    </source>
</reference>
<feature type="region of interest" description="Disordered" evidence="1">
    <location>
        <begin position="32"/>
        <end position="72"/>
    </location>
</feature>
<gene>
    <name evidence="4" type="ORF">C5L28_000899</name>
    <name evidence="3" type="ORF">LPKJCM_00438</name>
</gene>
<organism evidence="3 5">
    <name type="scientific">Lentilactobacillus parakefiri</name>
    <dbReference type="NCBI Taxonomy" id="152332"/>
    <lineage>
        <taxon>Bacteria</taxon>
        <taxon>Bacillati</taxon>
        <taxon>Bacillota</taxon>
        <taxon>Bacilli</taxon>
        <taxon>Lactobacillales</taxon>
        <taxon>Lactobacillaceae</taxon>
        <taxon>Lentilactobacillus</taxon>
    </lineage>
</organism>
<feature type="signal peptide" evidence="2">
    <location>
        <begin position="1"/>
        <end position="29"/>
    </location>
</feature>
<evidence type="ECO:0000313" key="5">
    <source>
        <dbReference type="Proteomes" id="UP000214739"/>
    </source>
</evidence>
<name>A0A224V378_9LACO</name>
<feature type="chain" id="PRO_5044569581" evidence="2">
    <location>
        <begin position="30"/>
        <end position="158"/>
    </location>
</feature>
<protein>
    <submittedName>
        <fullName evidence="3">Uncharacterized protein</fullName>
    </submittedName>
</protein>
<evidence type="ECO:0000256" key="2">
    <source>
        <dbReference type="SAM" id="SignalP"/>
    </source>
</evidence>
<reference evidence="4" key="3">
    <citation type="submission" date="2019-02" db="EMBL/GenBank/DDBJ databases">
        <authorList>
            <person name="Buron G."/>
            <person name="Chaylann A."/>
            <person name="Dolejs I."/>
            <person name="Forster J."/>
            <person name="Miks M.H."/>
        </authorList>
    </citation>
    <scope>NUCLEOTIDE SEQUENCE</scope>
    <source>
        <strain evidence="4">DSM 10551</strain>
    </source>
</reference>
<comment type="caution">
    <text evidence="3">The sequence shown here is derived from an EMBL/GenBank/DDBJ whole genome shotgun (WGS) entry which is preliminary data.</text>
</comment>
<dbReference type="Proteomes" id="UP000214739">
    <property type="component" value="Unassembled WGS sequence"/>
</dbReference>
<accession>A0A224V378</accession>
<sequence length="158" mass="16719">MKIKKYLVTVGAAAAMVAPTFLSSVVANADTVQPQRQQQGNKQDNAKSTKQVAGKNLSQQSRETGSQYTNDNSGYNVTVKATNLINTLHYNVNTSTDSGASSADSFSISIYKDGELYKTISSSTGTLSGRLWVGSGTYSIKVYTSSAASHWTGGLTTS</sequence>
<reference evidence="4 6" key="2">
    <citation type="journal article" date="2019" name="Appl. Microbiol. Biotechnol.">
        <title>Uncovering carbohydrate metabolism through a genotype-phenotype association study of 56 lactic acid bacteria genomes.</title>
        <authorList>
            <person name="Buron-Moles G."/>
            <person name="Chailyan A."/>
            <person name="Dolejs I."/>
            <person name="Forster J."/>
            <person name="Miks M.H."/>
        </authorList>
    </citation>
    <scope>NUCLEOTIDE SEQUENCE [LARGE SCALE GENOMIC DNA]</scope>
    <source>
        <strain evidence="4 6">DSM 10551</strain>
    </source>
</reference>
<dbReference type="Proteomes" id="UP000294668">
    <property type="component" value="Unassembled WGS sequence"/>
</dbReference>
<keyword evidence="6" id="KW-1185">Reference proteome</keyword>
<evidence type="ECO:0000313" key="6">
    <source>
        <dbReference type="Proteomes" id="UP000294668"/>
    </source>
</evidence>
<evidence type="ECO:0000313" key="4">
    <source>
        <dbReference type="EMBL" id="TDG94860.1"/>
    </source>
</evidence>
<dbReference type="EMBL" id="PUFL01000009">
    <property type="protein sequence ID" value="TDG94860.1"/>
    <property type="molecule type" value="Genomic_DNA"/>
</dbReference>